<dbReference type="Gene3D" id="3.50.50.60">
    <property type="entry name" value="FAD/NAD(P)-binding domain"/>
    <property type="match status" value="1"/>
</dbReference>
<dbReference type="PANTHER" id="PTHR13847">
    <property type="entry name" value="SARCOSINE DEHYDROGENASE-RELATED"/>
    <property type="match status" value="1"/>
</dbReference>
<evidence type="ECO:0000313" key="3">
    <source>
        <dbReference type="EMBL" id="MBA8881376.1"/>
    </source>
</evidence>
<dbReference type="Gene3D" id="3.30.9.10">
    <property type="entry name" value="D-Amino Acid Oxidase, subunit A, domain 2"/>
    <property type="match status" value="1"/>
</dbReference>
<dbReference type="GO" id="GO:0005737">
    <property type="term" value="C:cytoplasm"/>
    <property type="evidence" value="ECO:0007669"/>
    <property type="project" value="TreeGrafter"/>
</dbReference>
<accession>A0A839EVL6</accession>
<dbReference type="SUPFAM" id="SSF51905">
    <property type="entry name" value="FAD/NAD(P)-binding domain"/>
    <property type="match status" value="1"/>
</dbReference>
<protein>
    <submittedName>
        <fullName evidence="3">Glycine/D-amino acid oxidase-like deaminating enzyme</fullName>
    </submittedName>
</protein>
<dbReference type="InterPro" id="IPR036188">
    <property type="entry name" value="FAD/NAD-bd_sf"/>
</dbReference>
<evidence type="ECO:0000313" key="4">
    <source>
        <dbReference type="Proteomes" id="UP000549052"/>
    </source>
</evidence>
<dbReference type="InterPro" id="IPR006076">
    <property type="entry name" value="FAD-dep_OxRdtase"/>
</dbReference>
<keyword evidence="1" id="KW-0560">Oxidoreductase</keyword>
<dbReference type="PANTHER" id="PTHR13847:SF289">
    <property type="entry name" value="GLYCINE OXIDASE"/>
    <property type="match status" value="1"/>
</dbReference>
<gene>
    <name evidence="3" type="ORF">FHW16_005117</name>
</gene>
<evidence type="ECO:0000256" key="1">
    <source>
        <dbReference type="ARBA" id="ARBA00023002"/>
    </source>
</evidence>
<comment type="caution">
    <text evidence="3">The sequence shown here is derived from an EMBL/GenBank/DDBJ whole genome shotgun (WGS) entry which is preliminary data.</text>
</comment>
<reference evidence="3 4" key="1">
    <citation type="submission" date="2020-07" db="EMBL/GenBank/DDBJ databases">
        <title>Genomic Encyclopedia of Type Strains, Phase IV (KMG-V): Genome sequencing to study the core and pangenomes of soil and plant-associated prokaryotes.</title>
        <authorList>
            <person name="Whitman W."/>
        </authorList>
    </citation>
    <scope>NUCLEOTIDE SEQUENCE [LARGE SCALE GENOMIC DNA]</scope>
    <source>
        <strain evidence="3 4">AN3</strain>
    </source>
</reference>
<sequence length="379" mass="40210">MKVSIMNSSSLVSKVIVVGGGIFGVSSAVHLTRLGVQTILVNDGPLASGASGRSLAWLNSSRKRSDEYHRLRMAGIDRYRTLAAKYPDVAWLRFDGGLTWDADDDANEIAAVFRYERDIGYDAQLLSADEIAAVTPGVDKRSVTPQGAVFNPGEGWVDLPSLIDILSQEFLERGGTLVTDAGLAMVMVENGRATGVTLASGITFEADAVLLATGANVPGTAAETGHFIPDGTPIALLVRTKPTQLPLRAVLNTPRVAIRPTPTGALVLDSAWSEEEVIVRPGGIYKVKDSTVARLLEEASKVLDGNPKLELDTYFVGPKPIPGDGEPVFGQLNDIARYYIAFSHSGATLGLIAGELLAGEIASGQLNPLLETFRPGRFG</sequence>
<organism evidence="3 4">
    <name type="scientific">Phyllobacterium myrsinacearum</name>
    <dbReference type="NCBI Taxonomy" id="28101"/>
    <lineage>
        <taxon>Bacteria</taxon>
        <taxon>Pseudomonadati</taxon>
        <taxon>Pseudomonadota</taxon>
        <taxon>Alphaproteobacteria</taxon>
        <taxon>Hyphomicrobiales</taxon>
        <taxon>Phyllobacteriaceae</taxon>
        <taxon>Phyllobacterium</taxon>
    </lineage>
</organism>
<keyword evidence="4" id="KW-1185">Reference proteome</keyword>
<feature type="domain" description="FAD dependent oxidoreductase" evidence="2">
    <location>
        <begin position="14"/>
        <end position="358"/>
    </location>
</feature>
<dbReference type="AlphaFoldDB" id="A0A839EVL6"/>
<dbReference type="Pfam" id="PF01266">
    <property type="entry name" value="DAO"/>
    <property type="match status" value="1"/>
</dbReference>
<proteinExistence type="predicted"/>
<evidence type="ECO:0000259" key="2">
    <source>
        <dbReference type="Pfam" id="PF01266"/>
    </source>
</evidence>
<dbReference type="EMBL" id="JACGXN010000014">
    <property type="protein sequence ID" value="MBA8881376.1"/>
    <property type="molecule type" value="Genomic_DNA"/>
</dbReference>
<name>A0A839EVL6_9HYPH</name>
<dbReference type="GO" id="GO:0016491">
    <property type="term" value="F:oxidoreductase activity"/>
    <property type="evidence" value="ECO:0007669"/>
    <property type="project" value="UniProtKB-KW"/>
</dbReference>
<dbReference type="Proteomes" id="UP000549052">
    <property type="component" value="Unassembled WGS sequence"/>
</dbReference>